<accession>G7VFW1</accession>
<dbReference type="STRING" id="1104324.P186_0313"/>
<dbReference type="BioCyc" id="PSP1104324:GJSN-301-MONOMER"/>
<dbReference type="KEGG" id="pyr:P186_0313"/>
<sequence length="171" mass="18212">MCVESFSPRQAQVGVKSVAVVGPPGAGKTLVATSLALYLHLATAGVAYVDKSVTKAGAGLVKSYLPLAADVEEAAELGVDYVVIDAAPYDVPPADVYIFVLEPTDLRYFTGEGVYVVVNKTSRWSLRGIPFDSRISWAMQAGVPPVVADIKGFERTRKRIVKVVKEIGDGL</sequence>
<dbReference type="SUPFAM" id="SSF52540">
    <property type="entry name" value="P-loop containing nucleoside triphosphate hydrolases"/>
    <property type="match status" value="1"/>
</dbReference>
<evidence type="ECO:0000313" key="1">
    <source>
        <dbReference type="EMBL" id="AET31768.1"/>
    </source>
</evidence>
<dbReference type="Proteomes" id="UP000005867">
    <property type="component" value="Chromosome"/>
</dbReference>
<keyword evidence="2" id="KW-1185">Reference proteome</keyword>
<dbReference type="HOGENOM" id="CLU_1607222_0_0_2"/>
<evidence type="ECO:0000313" key="2">
    <source>
        <dbReference type="Proteomes" id="UP000005867"/>
    </source>
</evidence>
<proteinExistence type="predicted"/>
<reference evidence="1 2" key="1">
    <citation type="journal article" date="2012" name="J. Bacteriol.">
        <title>Complete genome sequence of strain 1860, a crenarchaeon of the genus pyrobaculum able to grow with various electron acceptors.</title>
        <authorList>
            <person name="Mardanov A.V."/>
            <person name="Gumerov V.M."/>
            <person name="Slobodkina G.B."/>
            <person name="Beletsky A.V."/>
            <person name="Bonch-Osmolovskaya E.A."/>
            <person name="Ravin N.V."/>
            <person name="Skryabin K.G."/>
        </authorList>
    </citation>
    <scope>NUCLEOTIDE SEQUENCE [LARGE SCALE GENOMIC DNA]</scope>
    <source>
        <strain evidence="1 2">1860</strain>
    </source>
</reference>
<dbReference type="AlphaFoldDB" id="G7VFW1"/>
<gene>
    <name evidence="1" type="ORF">P186_0313</name>
</gene>
<dbReference type="EMBL" id="CP003098">
    <property type="protein sequence ID" value="AET31768.1"/>
    <property type="molecule type" value="Genomic_DNA"/>
</dbReference>
<protein>
    <submittedName>
        <fullName evidence="1">Uncharacterized protein</fullName>
    </submittedName>
</protein>
<name>G7VFW1_9CREN</name>
<dbReference type="eggNOG" id="arCOG04116">
    <property type="taxonomic scope" value="Archaea"/>
</dbReference>
<organism evidence="1 2">
    <name type="scientific">Pyrobaculum ferrireducens</name>
    <dbReference type="NCBI Taxonomy" id="1104324"/>
    <lineage>
        <taxon>Archaea</taxon>
        <taxon>Thermoproteota</taxon>
        <taxon>Thermoprotei</taxon>
        <taxon>Thermoproteales</taxon>
        <taxon>Thermoproteaceae</taxon>
        <taxon>Pyrobaculum</taxon>
    </lineage>
</organism>
<dbReference type="InterPro" id="IPR027417">
    <property type="entry name" value="P-loop_NTPase"/>
</dbReference>